<sequence length="49" mass="5679">MYTPDILINFLSELESIPATVERTALGKIENDQHSEEDWMLLLMTDLKI</sequence>
<gene>
    <name evidence="1" type="primary">ORF115047</name>
</gene>
<evidence type="ECO:0000313" key="1">
    <source>
        <dbReference type="EMBL" id="CEK79369.1"/>
    </source>
</evidence>
<name>A0A0B7AEE6_9EUPU</name>
<dbReference type="EMBL" id="HACG01032504">
    <property type="protein sequence ID" value="CEK79369.1"/>
    <property type="molecule type" value="Transcribed_RNA"/>
</dbReference>
<dbReference type="AlphaFoldDB" id="A0A0B7AEE6"/>
<reference evidence="1" key="1">
    <citation type="submission" date="2014-12" db="EMBL/GenBank/DDBJ databases">
        <title>Insight into the proteome of Arion vulgaris.</title>
        <authorList>
            <person name="Aradska J."/>
            <person name="Bulat T."/>
            <person name="Smidak R."/>
            <person name="Sarate P."/>
            <person name="Gangsoo J."/>
            <person name="Sialana F."/>
            <person name="Bilban M."/>
            <person name="Lubec G."/>
        </authorList>
    </citation>
    <scope>NUCLEOTIDE SEQUENCE</scope>
    <source>
        <tissue evidence="1">Skin</tissue>
    </source>
</reference>
<protein>
    <submittedName>
        <fullName evidence="1">Uncharacterized protein</fullName>
    </submittedName>
</protein>
<organism evidence="1">
    <name type="scientific">Arion vulgaris</name>
    <dbReference type="NCBI Taxonomy" id="1028688"/>
    <lineage>
        <taxon>Eukaryota</taxon>
        <taxon>Metazoa</taxon>
        <taxon>Spiralia</taxon>
        <taxon>Lophotrochozoa</taxon>
        <taxon>Mollusca</taxon>
        <taxon>Gastropoda</taxon>
        <taxon>Heterobranchia</taxon>
        <taxon>Euthyneura</taxon>
        <taxon>Panpulmonata</taxon>
        <taxon>Eupulmonata</taxon>
        <taxon>Stylommatophora</taxon>
        <taxon>Helicina</taxon>
        <taxon>Arionoidea</taxon>
        <taxon>Arionidae</taxon>
        <taxon>Arion</taxon>
    </lineage>
</organism>
<proteinExistence type="predicted"/>
<accession>A0A0B7AEE6</accession>